<dbReference type="EMBL" id="KV784369">
    <property type="protein sequence ID" value="OEU11246.1"/>
    <property type="molecule type" value="Genomic_DNA"/>
</dbReference>
<dbReference type="Proteomes" id="UP000095751">
    <property type="component" value="Unassembled WGS sequence"/>
</dbReference>
<keyword evidence="2" id="KW-0472">Membrane</keyword>
<protein>
    <submittedName>
        <fullName evidence="3">Uncharacterized protein</fullName>
    </submittedName>
</protein>
<evidence type="ECO:0000313" key="3">
    <source>
        <dbReference type="EMBL" id="OEU11246.1"/>
    </source>
</evidence>
<evidence type="ECO:0000313" key="4">
    <source>
        <dbReference type="Proteomes" id="UP000095751"/>
    </source>
</evidence>
<reference evidence="3 4" key="1">
    <citation type="submission" date="2016-09" db="EMBL/GenBank/DDBJ databases">
        <title>Extensive genetic diversity and differential bi-allelic expression allows diatom success in the polar Southern Ocean.</title>
        <authorList>
            <consortium name="DOE Joint Genome Institute"/>
            <person name="Mock T."/>
            <person name="Otillar R.P."/>
            <person name="Strauss J."/>
            <person name="Dupont C."/>
            <person name="Frickenhaus S."/>
            <person name="Maumus F."/>
            <person name="Mcmullan M."/>
            <person name="Sanges R."/>
            <person name="Schmutz J."/>
            <person name="Toseland A."/>
            <person name="Valas R."/>
            <person name="Veluchamy A."/>
            <person name="Ward B.J."/>
            <person name="Allen A."/>
            <person name="Barry K."/>
            <person name="Falciatore A."/>
            <person name="Ferrante M."/>
            <person name="Fortunato A.E."/>
            <person name="Gloeckner G."/>
            <person name="Gruber A."/>
            <person name="Hipkin R."/>
            <person name="Janech M."/>
            <person name="Kroth P."/>
            <person name="Leese F."/>
            <person name="Lindquist E."/>
            <person name="Lyon B.R."/>
            <person name="Martin J."/>
            <person name="Mayer C."/>
            <person name="Parker M."/>
            <person name="Quesneville H."/>
            <person name="Raymond J."/>
            <person name="Uhlig C."/>
            <person name="Valentin K.U."/>
            <person name="Worden A.Z."/>
            <person name="Armbrust E.V."/>
            <person name="Bowler C."/>
            <person name="Green B."/>
            <person name="Moulton V."/>
            <person name="Van Oosterhout C."/>
            <person name="Grigoriev I."/>
        </authorList>
    </citation>
    <scope>NUCLEOTIDE SEQUENCE [LARGE SCALE GENOMIC DNA]</scope>
    <source>
        <strain evidence="3 4">CCMP1102</strain>
    </source>
</reference>
<feature type="region of interest" description="Disordered" evidence="1">
    <location>
        <begin position="85"/>
        <end position="112"/>
    </location>
</feature>
<dbReference type="AlphaFoldDB" id="A0A1E7EZG7"/>
<sequence>MSLLYDHKTNTNDCHVLLDDNNSVDDVSDSILLRIPLLIFTSCLTNSIIRFMLKSMIEIIFCSIPKQQQQEDGTFNNKWRPSLQSITEEEEEEDEDLIFRQEPEKEEKKESSQIMKATSQKENDMLTAAAAAVFSFSSASSSNNKALLSSSSSIAVPIHTILSNRFTLLRLQSRSLLRFNQAFLLLNCCSKFEISTFDIELN</sequence>
<keyword evidence="4" id="KW-1185">Reference proteome</keyword>
<dbReference type="InParanoid" id="A0A1E7EZG7"/>
<evidence type="ECO:0000256" key="1">
    <source>
        <dbReference type="SAM" id="MobiDB-lite"/>
    </source>
</evidence>
<accession>A0A1E7EZG7</accession>
<feature type="compositionally biased region" description="Acidic residues" evidence="1">
    <location>
        <begin position="87"/>
        <end position="96"/>
    </location>
</feature>
<organism evidence="3 4">
    <name type="scientific">Fragilariopsis cylindrus CCMP1102</name>
    <dbReference type="NCBI Taxonomy" id="635003"/>
    <lineage>
        <taxon>Eukaryota</taxon>
        <taxon>Sar</taxon>
        <taxon>Stramenopiles</taxon>
        <taxon>Ochrophyta</taxon>
        <taxon>Bacillariophyta</taxon>
        <taxon>Bacillariophyceae</taxon>
        <taxon>Bacillariophycidae</taxon>
        <taxon>Bacillariales</taxon>
        <taxon>Bacillariaceae</taxon>
        <taxon>Fragilariopsis</taxon>
    </lineage>
</organism>
<gene>
    <name evidence="3" type="ORF">FRACYDRAFT_246359</name>
</gene>
<feature type="compositionally biased region" description="Basic and acidic residues" evidence="1">
    <location>
        <begin position="97"/>
        <end position="111"/>
    </location>
</feature>
<dbReference type="KEGG" id="fcy:FRACYDRAFT_246359"/>
<evidence type="ECO:0000256" key="2">
    <source>
        <dbReference type="SAM" id="Phobius"/>
    </source>
</evidence>
<feature type="transmembrane region" description="Helical" evidence="2">
    <location>
        <begin position="31"/>
        <end position="53"/>
    </location>
</feature>
<keyword evidence="2" id="KW-0812">Transmembrane</keyword>
<keyword evidence="2" id="KW-1133">Transmembrane helix</keyword>
<proteinExistence type="predicted"/>
<name>A0A1E7EZG7_9STRA</name>